<evidence type="ECO:0000313" key="2">
    <source>
        <dbReference type="EMBL" id="AQX51339.1"/>
    </source>
</evidence>
<protein>
    <recommendedName>
        <fullName evidence="5">Nitrogen regulatory IIA protein</fullName>
    </recommendedName>
</protein>
<sequence length="85" mass="9987">MKEIKKIPALFILRANTKWESFSPENRRRYLKLIFTLYFILTLVMLLRIGMTTGKGQNKITVEHIENSPIKRSEKAPVFNPSNHK</sequence>
<dbReference type="AlphaFoldDB" id="A0A494J8F4"/>
<evidence type="ECO:0000256" key="1">
    <source>
        <dbReference type="SAM" id="Phobius"/>
    </source>
</evidence>
<accession>A0A494J8F4</accession>
<dbReference type="EMBL" id="MAHS01000003">
    <property type="protein sequence ID" value="OPB52060.1"/>
    <property type="molecule type" value="Genomic_DNA"/>
</dbReference>
<keyword evidence="1" id="KW-1133">Transmembrane helix</keyword>
<dbReference type="EMBL" id="CP014339">
    <property type="protein sequence ID" value="AQX51339.1"/>
    <property type="molecule type" value="Genomic_DNA"/>
</dbReference>
<proteinExistence type="predicted"/>
<evidence type="ECO:0008006" key="5">
    <source>
        <dbReference type="Google" id="ProtNLM"/>
    </source>
</evidence>
<evidence type="ECO:0000313" key="4">
    <source>
        <dbReference type="Proteomes" id="UP000189738"/>
    </source>
</evidence>
<name>A0A494J8F4_9FLAO</name>
<organism evidence="3">
    <name type="scientific">Elizabethkingia anophelis</name>
    <dbReference type="NCBI Taxonomy" id="1117645"/>
    <lineage>
        <taxon>Bacteria</taxon>
        <taxon>Pseudomonadati</taxon>
        <taxon>Bacteroidota</taxon>
        <taxon>Flavobacteriia</taxon>
        <taxon>Flavobacteriales</taxon>
        <taxon>Weeksellaceae</taxon>
        <taxon>Elizabethkingia</taxon>
    </lineage>
</organism>
<keyword evidence="1" id="KW-0812">Transmembrane</keyword>
<keyword evidence="1" id="KW-0472">Membrane</keyword>
<feature type="transmembrane region" description="Helical" evidence="1">
    <location>
        <begin position="30"/>
        <end position="49"/>
    </location>
</feature>
<dbReference type="RefSeq" id="WP_078719933.1">
    <property type="nucleotide sequence ID" value="NZ_CP014339.1"/>
</dbReference>
<evidence type="ECO:0000313" key="3">
    <source>
        <dbReference type="EMBL" id="OPB52060.1"/>
    </source>
</evidence>
<dbReference type="Proteomes" id="UP000189738">
    <property type="component" value="Chromosome"/>
</dbReference>
<reference evidence="2 4" key="1">
    <citation type="submission" date="2016-02" db="EMBL/GenBank/DDBJ databases">
        <authorList>
            <person name="Nicholson A.C."/>
            <person name="Humrighouse B.W."/>
            <person name="Loparev V."/>
            <person name="Emery B."/>
            <person name="Graziano J."/>
            <person name="McQuiston J.R."/>
        </authorList>
    </citation>
    <scope>NUCLEOTIDE SEQUENCE [LARGE SCALE GENOMIC DNA]</scope>
    <source>
        <strain evidence="2 4">E6809</strain>
    </source>
</reference>
<gene>
    <name evidence="2" type="ORF">AYC66_11905</name>
    <name evidence="3" type="ORF">BAY09_12855</name>
</gene>
<reference evidence="3" key="2">
    <citation type="submission" date="2016-06" db="EMBL/GenBank/DDBJ databases">
        <authorList>
            <person name="Nicholson A.C."/>
        </authorList>
    </citation>
    <scope>NUCLEOTIDE SEQUENCE [LARGE SCALE GENOMIC DNA]</scope>
    <source>
        <strain evidence="3">E6809</strain>
    </source>
</reference>